<dbReference type="Proteomes" id="UP000424527">
    <property type="component" value="Unassembled WGS sequence"/>
</dbReference>
<evidence type="ECO:0000313" key="2">
    <source>
        <dbReference type="EMBL" id="KAE8286527.1"/>
    </source>
</evidence>
<dbReference type="PANTHER" id="PTHR34488">
    <property type="entry name" value="SI:CH211-245H14.1-RELATED"/>
    <property type="match status" value="1"/>
</dbReference>
<keyword evidence="3" id="KW-1185">Reference proteome</keyword>
<name>A0A6G0I597_LARCR</name>
<proteinExistence type="predicted"/>
<organism evidence="2 3">
    <name type="scientific">Larimichthys crocea</name>
    <name type="common">Large yellow croaker</name>
    <name type="synonym">Pseudosciaena crocea</name>
    <dbReference type="NCBI Taxonomy" id="215358"/>
    <lineage>
        <taxon>Eukaryota</taxon>
        <taxon>Metazoa</taxon>
        <taxon>Chordata</taxon>
        <taxon>Craniata</taxon>
        <taxon>Vertebrata</taxon>
        <taxon>Euteleostomi</taxon>
        <taxon>Actinopterygii</taxon>
        <taxon>Neopterygii</taxon>
        <taxon>Teleostei</taxon>
        <taxon>Neoteleostei</taxon>
        <taxon>Acanthomorphata</taxon>
        <taxon>Eupercaria</taxon>
        <taxon>Sciaenidae</taxon>
        <taxon>Larimichthys</taxon>
    </lineage>
</organism>
<evidence type="ECO:0000256" key="1">
    <source>
        <dbReference type="SAM" id="Phobius"/>
    </source>
</evidence>
<evidence type="ECO:0000313" key="3">
    <source>
        <dbReference type="Proteomes" id="UP000424527"/>
    </source>
</evidence>
<sequence length="219" mass="24601">MPETLQTNYQAFSDMEQEGATVPWKKFYVYLAGKTNNAHRDFVARFKRTGQTEVDSPESSDYILVFCPIVSRVGTDIGEALESAEKNNPGGKPIILVVMHHTFNPDHVIAESRRLVKNPNVRLTVDCLIYEGKLLTCNRNDIALYDVQKIFGTSPTQDSGCSDCSGWVRAHRRAFFIFFCILCIMIAVLVILLIMFMPPTKKTQTPNQTNINPYGSNSG</sequence>
<accession>A0A6G0I597</accession>
<reference evidence="2 3" key="1">
    <citation type="submission" date="2019-07" db="EMBL/GenBank/DDBJ databases">
        <title>Chromosome genome assembly for large yellow croaker.</title>
        <authorList>
            <person name="Xiao S."/>
        </authorList>
    </citation>
    <scope>NUCLEOTIDE SEQUENCE [LARGE SCALE GENOMIC DNA]</scope>
    <source>
        <strain evidence="2">JMULYC20181020</strain>
        <tissue evidence="2">Muscle</tissue>
    </source>
</reference>
<dbReference type="EMBL" id="REGW02000014">
    <property type="protein sequence ID" value="KAE8286527.1"/>
    <property type="molecule type" value="Genomic_DNA"/>
</dbReference>
<keyword evidence="1" id="KW-0472">Membrane</keyword>
<dbReference type="PANTHER" id="PTHR34488:SF1">
    <property type="entry name" value="SI:CH211-245H14.1-RELATED"/>
    <property type="match status" value="1"/>
</dbReference>
<comment type="caution">
    <text evidence="2">The sequence shown here is derived from an EMBL/GenBank/DDBJ whole genome shotgun (WGS) entry which is preliminary data.</text>
</comment>
<keyword evidence="1" id="KW-0812">Transmembrane</keyword>
<keyword evidence="1" id="KW-1133">Transmembrane helix</keyword>
<feature type="transmembrane region" description="Helical" evidence="1">
    <location>
        <begin position="175"/>
        <end position="197"/>
    </location>
</feature>
<protein>
    <submittedName>
        <fullName evidence="2">Uncharacterized protein</fullName>
    </submittedName>
</protein>
<gene>
    <name evidence="2" type="ORF">D5F01_LYC14462</name>
</gene>
<dbReference type="AlphaFoldDB" id="A0A6G0I597"/>